<accession>A0A2W5W2Y6</accession>
<reference evidence="1 2" key="1">
    <citation type="submission" date="2017-08" db="EMBL/GenBank/DDBJ databases">
        <title>Infants hospitalized years apart are colonized by the same room-sourced microbial strains.</title>
        <authorList>
            <person name="Brooks B."/>
            <person name="Olm M.R."/>
            <person name="Firek B.A."/>
            <person name="Baker R."/>
            <person name="Thomas B.C."/>
            <person name="Morowitz M.J."/>
            <person name="Banfield J.F."/>
        </authorList>
    </citation>
    <scope>NUCLEOTIDE SEQUENCE [LARGE SCALE GENOMIC DNA]</scope>
    <source>
        <strain evidence="1">S2_003_000_R2_14</strain>
    </source>
</reference>
<evidence type="ECO:0000313" key="1">
    <source>
        <dbReference type="EMBL" id="PZR17511.1"/>
    </source>
</evidence>
<sequence length="171" mass="19265">MNWLRTTATDPYARALADRHYPREHVGSKFFSPPGAKIVLRTECGRAYWVSLFQLPEFVDHAWPGAWQCSAFRNETSLLSSELITQAVAATVAEWGAPLPGGLITFVDAEATRSRRSSRHEPGWCFLRAGFELLADRTSRGFRVLRLSPERFPMPCEPMRRQASLDLRGAA</sequence>
<gene>
    <name evidence="1" type="ORF">DI536_04145</name>
</gene>
<protein>
    <submittedName>
        <fullName evidence="1">Uncharacterized protein</fullName>
    </submittedName>
</protein>
<dbReference type="EMBL" id="QFQP01000002">
    <property type="protein sequence ID" value="PZR17511.1"/>
    <property type="molecule type" value="Genomic_DNA"/>
</dbReference>
<organism evidence="1 2">
    <name type="scientific">Archangium gephyra</name>
    <dbReference type="NCBI Taxonomy" id="48"/>
    <lineage>
        <taxon>Bacteria</taxon>
        <taxon>Pseudomonadati</taxon>
        <taxon>Myxococcota</taxon>
        <taxon>Myxococcia</taxon>
        <taxon>Myxococcales</taxon>
        <taxon>Cystobacterineae</taxon>
        <taxon>Archangiaceae</taxon>
        <taxon>Archangium</taxon>
    </lineage>
</organism>
<dbReference type="Proteomes" id="UP000249061">
    <property type="component" value="Unassembled WGS sequence"/>
</dbReference>
<dbReference type="AlphaFoldDB" id="A0A2W5W2Y6"/>
<name>A0A2W5W2Y6_9BACT</name>
<comment type="caution">
    <text evidence="1">The sequence shown here is derived from an EMBL/GenBank/DDBJ whole genome shotgun (WGS) entry which is preliminary data.</text>
</comment>
<evidence type="ECO:0000313" key="2">
    <source>
        <dbReference type="Proteomes" id="UP000249061"/>
    </source>
</evidence>
<proteinExistence type="predicted"/>